<organism evidence="1 2">
    <name type="scientific">Canavalia gladiata</name>
    <name type="common">Sword bean</name>
    <name type="synonym">Dolichos gladiatus</name>
    <dbReference type="NCBI Taxonomy" id="3824"/>
    <lineage>
        <taxon>Eukaryota</taxon>
        <taxon>Viridiplantae</taxon>
        <taxon>Streptophyta</taxon>
        <taxon>Embryophyta</taxon>
        <taxon>Tracheophyta</taxon>
        <taxon>Spermatophyta</taxon>
        <taxon>Magnoliopsida</taxon>
        <taxon>eudicotyledons</taxon>
        <taxon>Gunneridae</taxon>
        <taxon>Pentapetalae</taxon>
        <taxon>rosids</taxon>
        <taxon>fabids</taxon>
        <taxon>Fabales</taxon>
        <taxon>Fabaceae</taxon>
        <taxon>Papilionoideae</taxon>
        <taxon>50 kb inversion clade</taxon>
        <taxon>NPAAA clade</taxon>
        <taxon>indigoferoid/millettioid clade</taxon>
        <taxon>Phaseoleae</taxon>
        <taxon>Canavalia</taxon>
    </lineage>
</organism>
<protein>
    <submittedName>
        <fullName evidence="1">Uncharacterized protein</fullName>
    </submittedName>
</protein>
<accession>A0AAN9N3Y2</accession>
<gene>
    <name evidence="1" type="ORF">VNO77_04936</name>
</gene>
<name>A0AAN9N3Y2_CANGL</name>
<reference evidence="1 2" key="1">
    <citation type="submission" date="2024-01" db="EMBL/GenBank/DDBJ databases">
        <title>The genomes of 5 underutilized Papilionoideae crops provide insights into root nodulation and disease resistanc.</title>
        <authorList>
            <person name="Jiang F."/>
        </authorList>
    </citation>
    <scope>NUCLEOTIDE SEQUENCE [LARGE SCALE GENOMIC DNA]</scope>
    <source>
        <strain evidence="1">LVBAO_FW01</strain>
        <tissue evidence="1">Leaves</tissue>
    </source>
</reference>
<keyword evidence="2" id="KW-1185">Reference proteome</keyword>
<evidence type="ECO:0000313" key="2">
    <source>
        <dbReference type="Proteomes" id="UP001367508"/>
    </source>
</evidence>
<evidence type="ECO:0000313" key="1">
    <source>
        <dbReference type="EMBL" id="KAK7362813.1"/>
    </source>
</evidence>
<dbReference type="AlphaFoldDB" id="A0AAN9N3Y2"/>
<proteinExistence type="predicted"/>
<dbReference type="EMBL" id="JAYMYQ010000001">
    <property type="protein sequence ID" value="KAK7362813.1"/>
    <property type="molecule type" value="Genomic_DNA"/>
</dbReference>
<sequence>MHFLRAGEKGSSWCGKHRITFVFAILGAQSATWRTWTTQSIEPPFVPSSLLRSHLLVSIFNGPIFEQNSVPFPLPKMKPVQDPSKRAILQQQEQYPTQLSL</sequence>
<dbReference type="Proteomes" id="UP001367508">
    <property type="component" value="Unassembled WGS sequence"/>
</dbReference>
<comment type="caution">
    <text evidence="1">The sequence shown here is derived from an EMBL/GenBank/DDBJ whole genome shotgun (WGS) entry which is preliminary data.</text>
</comment>